<comment type="caution">
    <text evidence="4">The sequence shown here is derived from an EMBL/GenBank/DDBJ whole genome shotgun (WGS) entry which is preliminary data.</text>
</comment>
<reference evidence="4 5" key="1">
    <citation type="submission" date="2019-08" db="EMBL/GenBank/DDBJ databases">
        <title>In-depth cultivation of the pig gut microbiome towards novel bacterial diversity and tailored functional studies.</title>
        <authorList>
            <person name="Wylensek D."/>
            <person name="Hitch T.C.A."/>
            <person name="Clavel T."/>
        </authorList>
    </citation>
    <scope>NUCLEOTIDE SEQUENCE [LARGE SCALE GENOMIC DNA]</scope>
    <source>
        <strain evidence="4 5">WCA-693-APC-MOT-I</strain>
    </source>
</reference>
<evidence type="ECO:0000256" key="2">
    <source>
        <dbReference type="SAM" id="SignalP"/>
    </source>
</evidence>
<dbReference type="RefSeq" id="WP_154519295.1">
    <property type="nucleotide sequence ID" value="NZ_VUMT01000010.1"/>
</dbReference>
<dbReference type="Gene3D" id="3.40.630.40">
    <property type="entry name" value="Zn-dependent exopeptidases"/>
    <property type="match status" value="1"/>
</dbReference>
<dbReference type="GO" id="GO:0009253">
    <property type="term" value="P:peptidoglycan catabolic process"/>
    <property type="evidence" value="ECO:0007669"/>
    <property type="project" value="InterPro"/>
</dbReference>
<dbReference type="InterPro" id="IPR050695">
    <property type="entry name" value="N-acetylmuramoyl_amidase_3"/>
</dbReference>
<evidence type="ECO:0000259" key="3">
    <source>
        <dbReference type="SMART" id="SM00646"/>
    </source>
</evidence>
<dbReference type="InterPro" id="IPR002508">
    <property type="entry name" value="MurNAc-LAA_cat"/>
</dbReference>
<keyword evidence="1" id="KW-0378">Hydrolase</keyword>
<dbReference type="Pfam" id="PF01520">
    <property type="entry name" value="Amidase_3"/>
    <property type="match status" value="1"/>
</dbReference>
<keyword evidence="2" id="KW-0732">Signal</keyword>
<dbReference type="PANTHER" id="PTHR30404:SF0">
    <property type="entry name" value="N-ACETYLMURAMOYL-L-ALANINE AMIDASE AMIC"/>
    <property type="match status" value="1"/>
</dbReference>
<dbReference type="AlphaFoldDB" id="A0A6L5XY90"/>
<feature type="signal peptide" evidence="2">
    <location>
        <begin position="1"/>
        <end position="35"/>
    </location>
</feature>
<dbReference type="CDD" id="cd02696">
    <property type="entry name" value="MurNAc-LAA"/>
    <property type="match status" value="1"/>
</dbReference>
<feature type="domain" description="MurNAc-LAA" evidence="3">
    <location>
        <begin position="146"/>
        <end position="265"/>
    </location>
</feature>
<dbReference type="GO" id="GO:0030288">
    <property type="term" value="C:outer membrane-bounded periplasmic space"/>
    <property type="evidence" value="ECO:0007669"/>
    <property type="project" value="TreeGrafter"/>
</dbReference>
<dbReference type="GO" id="GO:0008745">
    <property type="term" value="F:N-acetylmuramoyl-L-alanine amidase activity"/>
    <property type="evidence" value="ECO:0007669"/>
    <property type="project" value="InterPro"/>
</dbReference>
<dbReference type="EMBL" id="VUMT01000010">
    <property type="protein sequence ID" value="MSS63836.1"/>
    <property type="molecule type" value="Genomic_DNA"/>
</dbReference>
<organism evidence="4 5">
    <name type="scientific">Velocimicrobium porci</name>
    <dbReference type="NCBI Taxonomy" id="2606634"/>
    <lineage>
        <taxon>Bacteria</taxon>
        <taxon>Bacillati</taxon>
        <taxon>Bacillota</taxon>
        <taxon>Clostridia</taxon>
        <taxon>Lachnospirales</taxon>
        <taxon>Lachnospiraceae</taxon>
        <taxon>Velocimicrobium</taxon>
    </lineage>
</organism>
<evidence type="ECO:0000313" key="4">
    <source>
        <dbReference type="EMBL" id="MSS63836.1"/>
    </source>
</evidence>
<dbReference type="PANTHER" id="PTHR30404">
    <property type="entry name" value="N-ACETYLMURAMOYL-L-ALANINE AMIDASE"/>
    <property type="match status" value="1"/>
</dbReference>
<keyword evidence="5" id="KW-1185">Reference proteome</keyword>
<sequence>MYRKDRKKYKKWNKRCSICFLLFIVVLLSANISEAENKPVQTRTKHTIEKSSKVIRTKKKKAKKLIGIDPGHQMVGNSSLEAIGPGAKVKKAKVAGGTTGLYTKVPEYKLTLSIAKKLKKELLNRGYDVVMTRTKNDVDISNKERAEKINKAKADICIRLHADGSNSTSVSGASVLYPSKENKYCSKISTKSKKLAESVIKSYCTKTGMKNRGKIVRDDLTGTNWSKVPVIVLEMGFMTNKQDDIYMQTKKGQDKMVQGIANGVDNYYK</sequence>
<dbReference type="SMART" id="SM00646">
    <property type="entry name" value="Ami_3"/>
    <property type="match status" value="1"/>
</dbReference>
<proteinExistence type="predicted"/>
<evidence type="ECO:0000256" key="1">
    <source>
        <dbReference type="ARBA" id="ARBA00022801"/>
    </source>
</evidence>
<dbReference type="Proteomes" id="UP000482209">
    <property type="component" value="Unassembled WGS sequence"/>
</dbReference>
<gene>
    <name evidence="4" type="ORF">FYJ58_08095</name>
</gene>
<accession>A0A6L5XY90</accession>
<name>A0A6L5XY90_9FIRM</name>
<protein>
    <submittedName>
        <fullName evidence="4">N-acetylmuramoyl-L-alanine amidase</fullName>
    </submittedName>
</protein>
<evidence type="ECO:0000313" key="5">
    <source>
        <dbReference type="Proteomes" id="UP000482209"/>
    </source>
</evidence>
<dbReference type="SUPFAM" id="SSF53187">
    <property type="entry name" value="Zn-dependent exopeptidases"/>
    <property type="match status" value="1"/>
</dbReference>
<feature type="chain" id="PRO_5026715559" evidence="2">
    <location>
        <begin position="36"/>
        <end position="269"/>
    </location>
</feature>